<accession>U5LAP6</accession>
<evidence type="ECO:0000313" key="2">
    <source>
        <dbReference type="Proteomes" id="UP000017805"/>
    </source>
</evidence>
<reference evidence="1 2" key="1">
    <citation type="submission" date="2013-07" db="EMBL/GenBank/DDBJ databases">
        <title>Complete genome sequence of Bacillus infantis NRRL B-14911 that has potential to induce cardiac disease by antigenic mimicry.</title>
        <authorList>
            <person name="Massilamany C."/>
            <person name="Smith T.P.L."/>
            <person name="Loy J.D."/>
            <person name="Barletta R."/>
            <person name="Reddy J."/>
        </authorList>
    </citation>
    <scope>NUCLEOTIDE SEQUENCE [LARGE SCALE GENOMIC DNA]</scope>
    <source>
        <strain evidence="1 2">NRRL B-14911</strain>
    </source>
</reference>
<sequence>MDRRTATSKLVFGAAQEETFTDRSIGTLVLNRYT</sequence>
<gene>
    <name evidence="1" type="ORF">N288_12925</name>
</gene>
<keyword evidence="2" id="KW-1185">Reference proteome</keyword>
<dbReference type="KEGG" id="bif:N288_12925"/>
<dbReference type="PATRIC" id="fig|1367477.3.peg.2530"/>
<dbReference type="AlphaFoldDB" id="U5LAP6"/>
<organism evidence="1 2">
    <name type="scientific">Bacillus infantis NRRL B-14911</name>
    <dbReference type="NCBI Taxonomy" id="1367477"/>
    <lineage>
        <taxon>Bacteria</taxon>
        <taxon>Bacillati</taxon>
        <taxon>Bacillota</taxon>
        <taxon>Bacilli</taxon>
        <taxon>Bacillales</taxon>
        <taxon>Bacillaceae</taxon>
        <taxon>Bacillus</taxon>
    </lineage>
</organism>
<dbReference type="HOGENOM" id="CLU_217111_0_0_9"/>
<proteinExistence type="predicted"/>
<dbReference type="STRING" id="1367477.N288_12925"/>
<protein>
    <submittedName>
        <fullName evidence="1">Uncharacterized protein</fullName>
    </submittedName>
</protein>
<dbReference type="Proteomes" id="UP000017805">
    <property type="component" value="Chromosome"/>
</dbReference>
<dbReference type="EMBL" id="CP006643">
    <property type="protein sequence ID" value="AGX04488.1"/>
    <property type="molecule type" value="Genomic_DNA"/>
</dbReference>
<name>U5LAP6_9BACI</name>
<evidence type="ECO:0000313" key="1">
    <source>
        <dbReference type="EMBL" id="AGX04488.1"/>
    </source>
</evidence>